<gene>
    <name evidence="7" type="ORF">AS888_01465</name>
</gene>
<sequence>MNPVIDTIMSHRSIRQFKDEAMTKEQMKTIIEAAQMAPSSRFMQTYSIIGITNPLLKKDLGTITGLTYVENNGHFLIFCADLHRLTIMASEEEKQNMQDMLESTQFYQIATIDASLAAQNAALAAESMGLGVVYIGAIAKNLPEIDKLLNLPSHVIPLFGMAIGIPDQKPEIKPRLPIQAVYFENQYNSDAEEQREFTESYDQKMKAYYQTRSENPRADTWSGKNIALFQKKADANYSQYVKSKRMNVK</sequence>
<dbReference type="PANTHER" id="PTHR43425:SF3">
    <property type="entry name" value="NADPH-DEPENDENT OXIDOREDUCTASE"/>
    <property type="match status" value="1"/>
</dbReference>
<keyword evidence="3 5" id="KW-0288">FMN</keyword>
<evidence type="ECO:0000256" key="2">
    <source>
        <dbReference type="ARBA" id="ARBA00022630"/>
    </source>
</evidence>
<evidence type="ECO:0000313" key="8">
    <source>
        <dbReference type="Proteomes" id="UP000064189"/>
    </source>
</evidence>
<evidence type="ECO:0000256" key="4">
    <source>
        <dbReference type="ARBA" id="ARBA00023002"/>
    </source>
</evidence>
<evidence type="ECO:0000256" key="3">
    <source>
        <dbReference type="ARBA" id="ARBA00022643"/>
    </source>
</evidence>
<dbReference type="InterPro" id="IPR000415">
    <property type="entry name" value="Nitroreductase-like"/>
</dbReference>
<dbReference type="PANTHER" id="PTHR43425">
    <property type="entry name" value="OXYGEN-INSENSITIVE NADPH NITROREDUCTASE"/>
    <property type="match status" value="1"/>
</dbReference>
<dbReference type="RefSeq" id="WP_061144177.1">
    <property type="nucleotide sequence ID" value="NZ_LNNH01000055.1"/>
</dbReference>
<feature type="domain" description="Nitroreductase" evidence="6">
    <location>
        <begin position="8"/>
        <end position="164"/>
    </location>
</feature>
<dbReference type="Pfam" id="PF00881">
    <property type="entry name" value="Nitroreductase"/>
    <property type="match status" value="1"/>
</dbReference>
<reference evidence="7 8" key="1">
    <citation type="submission" date="2015-11" db="EMBL/GenBank/DDBJ databases">
        <title>Genome Sequence of Bacillus simplex strain VanAntwerpen2.</title>
        <authorList>
            <person name="Couger M.B."/>
        </authorList>
    </citation>
    <scope>NUCLEOTIDE SEQUENCE [LARGE SCALE GENOMIC DNA]</scope>
    <source>
        <strain evidence="7 8">VanAntwerpen02</strain>
    </source>
</reference>
<accession>A0A109MSB8</accession>
<keyword evidence="5" id="KW-0521">NADP</keyword>
<keyword evidence="2 5" id="KW-0285">Flavoprotein</keyword>
<dbReference type="InterPro" id="IPR016446">
    <property type="entry name" value="Flavin_OxRdtase_Frp"/>
</dbReference>
<dbReference type="NCBIfam" id="NF008033">
    <property type="entry name" value="PRK10765.1"/>
    <property type="match status" value="1"/>
</dbReference>
<protein>
    <submittedName>
        <fullName evidence="7">NADPH-dependent oxidoreductase</fullName>
    </submittedName>
</protein>
<dbReference type="Proteomes" id="UP000064189">
    <property type="component" value="Unassembled WGS sequence"/>
</dbReference>
<evidence type="ECO:0000256" key="5">
    <source>
        <dbReference type="PIRNR" id="PIRNR005426"/>
    </source>
</evidence>
<evidence type="ECO:0000313" key="7">
    <source>
        <dbReference type="EMBL" id="KWW11233.1"/>
    </source>
</evidence>
<organism evidence="7 8">
    <name type="scientific">Peribacillus simplex</name>
    <dbReference type="NCBI Taxonomy" id="1478"/>
    <lineage>
        <taxon>Bacteria</taxon>
        <taxon>Bacillati</taxon>
        <taxon>Bacillota</taxon>
        <taxon>Bacilli</taxon>
        <taxon>Bacillales</taxon>
        <taxon>Bacillaceae</taxon>
        <taxon>Peribacillus</taxon>
    </lineage>
</organism>
<dbReference type="SUPFAM" id="SSF55469">
    <property type="entry name" value="FMN-dependent nitroreductase-like"/>
    <property type="match status" value="1"/>
</dbReference>
<dbReference type="PIRSF" id="PIRSF005426">
    <property type="entry name" value="Frp"/>
    <property type="match status" value="1"/>
</dbReference>
<dbReference type="InterPro" id="IPR029479">
    <property type="entry name" value="Nitroreductase"/>
</dbReference>
<dbReference type="EMBL" id="LNNH01000055">
    <property type="protein sequence ID" value="KWW11233.1"/>
    <property type="molecule type" value="Genomic_DNA"/>
</dbReference>
<dbReference type="AlphaFoldDB" id="A0A109MSB8"/>
<dbReference type="Gene3D" id="3.40.109.10">
    <property type="entry name" value="NADH Oxidase"/>
    <property type="match status" value="1"/>
</dbReference>
<keyword evidence="8" id="KW-1185">Reference proteome</keyword>
<dbReference type="CDD" id="cd02146">
    <property type="entry name" value="NfsA-like"/>
    <property type="match status" value="1"/>
</dbReference>
<name>A0A109MSB8_9BACI</name>
<evidence type="ECO:0000259" key="6">
    <source>
        <dbReference type="Pfam" id="PF00881"/>
    </source>
</evidence>
<comment type="similarity">
    <text evidence="1 5">Belongs to the flavin oxidoreductase frp family.</text>
</comment>
<dbReference type="GO" id="GO:0016491">
    <property type="term" value="F:oxidoreductase activity"/>
    <property type="evidence" value="ECO:0007669"/>
    <property type="project" value="UniProtKB-UniRule"/>
</dbReference>
<proteinExistence type="inferred from homology"/>
<keyword evidence="4 5" id="KW-0560">Oxidoreductase</keyword>
<evidence type="ECO:0000256" key="1">
    <source>
        <dbReference type="ARBA" id="ARBA00008366"/>
    </source>
</evidence>
<comment type="caution">
    <text evidence="7">The sequence shown here is derived from an EMBL/GenBank/DDBJ whole genome shotgun (WGS) entry which is preliminary data.</text>
</comment>